<dbReference type="SMART" id="SM00220">
    <property type="entry name" value="S_TKc"/>
    <property type="match status" value="1"/>
</dbReference>
<feature type="domain" description="Protein kinase" evidence="7">
    <location>
        <begin position="13"/>
        <end position="309"/>
    </location>
</feature>
<evidence type="ECO:0000259" key="7">
    <source>
        <dbReference type="PROSITE" id="PS50011"/>
    </source>
</evidence>
<dbReference type="PROSITE" id="PS00108">
    <property type="entry name" value="PROTEIN_KINASE_ST"/>
    <property type="match status" value="1"/>
</dbReference>
<dbReference type="PROSITE" id="PS50011">
    <property type="entry name" value="PROTEIN_KINASE_DOM"/>
    <property type="match status" value="1"/>
</dbReference>
<sequence length="525" mass="59521">MIISSVPHQIGHYRLEEEIGSGAFSVVYRATSFKNGNNDGSDSQPKINPNLTTFAIKVFPKRNLANKEDEERFQREVNAMAFMKHPNIVSLRDLLSDDKNFYLVMDYCGCGDLSRYIRNSNGRIPENIASRIFKQIVVAVTFCHSYGVAHRDLKPENILIERFYSQNDESVKNDESSKNDDGLKNDESLYIPKIRITDFGLCGYTSQEKLMETFCGSPCFCAPECLCGIKYDGKLADAWSLGVILYTLVTGGQPWAISSATVMTRNIVKGFFSIPKYLSQNCHDLINSLMKINPRTRMKVEEILTHPFILEYDIPHSDEDMNFEISRSEYSLEELSQLSAKTSQVFDLTHNIISPFEDQPNNGDDDRNNCDKNSTNIEHNFGENDSDDNKNYVITDDEDLIHNSTENFLKRKNDSIENLSGSVEDNKDKSRNVLRIRSSSFTNISVNCSSSRRPSPLSKLKPNIFAARQRNINLGMKNNMSLNMGANSNVRSISYGVKKKKPIPIPNSRRSSACQEESEKTEENE</sequence>
<evidence type="ECO:0000256" key="4">
    <source>
        <dbReference type="ARBA" id="ARBA00022777"/>
    </source>
</evidence>
<keyword evidence="2" id="KW-0808">Transferase</keyword>
<feature type="region of interest" description="Disordered" evidence="6">
    <location>
        <begin position="354"/>
        <end position="391"/>
    </location>
</feature>
<feature type="region of interest" description="Disordered" evidence="6">
    <location>
        <begin position="497"/>
        <end position="525"/>
    </location>
</feature>
<protein>
    <submittedName>
        <fullName evidence="8">CAMK family protein kinase</fullName>
    </submittedName>
</protein>
<keyword evidence="3" id="KW-0547">Nucleotide-binding</keyword>
<keyword evidence="9" id="KW-1185">Reference proteome</keyword>
<dbReference type="GO" id="GO:0005737">
    <property type="term" value="C:cytoplasm"/>
    <property type="evidence" value="ECO:0007669"/>
    <property type="project" value="TreeGrafter"/>
</dbReference>
<dbReference type="VEuPathDB" id="TrichDB:TRFO_03774"/>
<evidence type="ECO:0000256" key="2">
    <source>
        <dbReference type="ARBA" id="ARBA00022679"/>
    </source>
</evidence>
<dbReference type="GO" id="GO:0005524">
    <property type="term" value="F:ATP binding"/>
    <property type="evidence" value="ECO:0007669"/>
    <property type="project" value="UniProtKB-KW"/>
</dbReference>
<evidence type="ECO:0000313" key="9">
    <source>
        <dbReference type="Proteomes" id="UP000179807"/>
    </source>
</evidence>
<dbReference type="InterPro" id="IPR008271">
    <property type="entry name" value="Ser/Thr_kinase_AS"/>
</dbReference>
<dbReference type="InterPro" id="IPR011009">
    <property type="entry name" value="Kinase-like_dom_sf"/>
</dbReference>
<dbReference type="GO" id="GO:0004674">
    <property type="term" value="F:protein serine/threonine kinase activity"/>
    <property type="evidence" value="ECO:0007669"/>
    <property type="project" value="UniProtKB-KW"/>
</dbReference>
<dbReference type="GO" id="GO:0035556">
    <property type="term" value="P:intracellular signal transduction"/>
    <property type="evidence" value="ECO:0007669"/>
    <property type="project" value="TreeGrafter"/>
</dbReference>
<evidence type="ECO:0000256" key="6">
    <source>
        <dbReference type="SAM" id="MobiDB-lite"/>
    </source>
</evidence>
<keyword evidence="5" id="KW-0067">ATP-binding</keyword>
<dbReference type="RefSeq" id="XP_068365267.1">
    <property type="nucleotide sequence ID" value="XM_068491510.1"/>
</dbReference>
<dbReference type="PANTHER" id="PTHR24346">
    <property type="entry name" value="MAP/MICROTUBULE AFFINITY-REGULATING KINASE"/>
    <property type="match status" value="1"/>
</dbReference>
<dbReference type="Pfam" id="PF00069">
    <property type="entry name" value="Pkinase"/>
    <property type="match status" value="1"/>
</dbReference>
<evidence type="ECO:0000256" key="3">
    <source>
        <dbReference type="ARBA" id="ARBA00022741"/>
    </source>
</evidence>
<keyword evidence="4 8" id="KW-0418">Kinase</keyword>
<gene>
    <name evidence="8" type="ORF">TRFO_03774</name>
</gene>
<comment type="caution">
    <text evidence="8">The sequence shown here is derived from an EMBL/GenBank/DDBJ whole genome shotgun (WGS) entry which is preliminary data.</text>
</comment>
<keyword evidence="1" id="KW-0723">Serine/threonine-protein kinase</keyword>
<name>A0A1J4KLP0_9EUKA</name>
<dbReference type="PANTHER" id="PTHR24346:SF82">
    <property type="entry name" value="KP78A-RELATED"/>
    <property type="match status" value="1"/>
</dbReference>
<dbReference type="Proteomes" id="UP000179807">
    <property type="component" value="Unassembled WGS sequence"/>
</dbReference>
<evidence type="ECO:0000256" key="1">
    <source>
        <dbReference type="ARBA" id="ARBA00022527"/>
    </source>
</evidence>
<evidence type="ECO:0000313" key="8">
    <source>
        <dbReference type="EMBL" id="OHT12131.1"/>
    </source>
</evidence>
<dbReference type="GeneID" id="94826214"/>
<dbReference type="AlphaFoldDB" id="A0A1J4KLP0"/>
<evidence type="ECO:0000256" key="5">
    <source>
        <dbReference type="ARBA" id="ARBA00022840"/>
    </source>
</evidence>
<accession>A0A1J4KLP0</accession>
<proteinExistence type="predicted"/>
<dbReference type="Gene3D" id="1.10.510.10">
    <property type="entry name" value="Transferase(Phosphotransferase) domain 1"/>
    <property type="match status" value="1"/>
</dbReference>
<dbReference type="SUPFAM" id="SSF56112">
    <property type="entry name" value="Protein kinase-like (PK-like)"/>
    <property type="match status" value="1"/>
</dbReference>
<dbReference type="InterPro" id="IPR000719">
    <property type="entry name" value="Prot_kinase_dom"/>
</dbReference>
<organism evidence="8 9">
    <name type="scientific">Tritrichomonas foetus</name>
    <dbReference type="NCBI Taxonomy" id="1144522"/>
    <lineage>
        <taxon>Eukaryota</taxon>
        <taxon>Metamonada</taxon>
        <taxon>Parabasalia</taxon>
        <taxon>Tritrichomonadida</taxon>
        <taxon>Tritrichomonadidae</taxon>
        <taxon>Tritrichomonas</taxon>
    </lineage>
</organism>
<reference evidence="8" key="1">
    <citation type="submission" date="2016-10" db="EMBL/GenBank/DDBJ databases">
        <authorList>
            <person name="Benchimol M."/>
            <person name="Almeida L.G."/>
            <person name="Vasconcelos A.T."/>
            <person name="Perreira-Neves A."/>
            <person name="Rosa I.A."/>
            <person name="Tasca T."/>
            <person name="Bogo M.R."/>
            <person name="de Souza W."/>
        </authorList>
    </citation>
    <scope>NUCLEOTIDE SEQUENCE [LARGE SCALE GENOMIC DNA]</scope>
    <source>
        <strain evidence="8">K</strain>
    </source>
</reference>
<dbReference type="EMBL" id="MLAK01000571">
    <property type="protein sequence ID" value="OHT12131.1"/>
    <property type="molecule type" value="Genomic_DNA"/>
</dbReference>